<sequence length="372" mass="41413">MLPNLQSLNWRHGDDDFQYIDCFLAPQLTRILIPHTSLAALRCPQLTAITLFPRGELHLRSLAVSAVSACVRSLHSIERLYADTLDLPALEHLSRLPNLRHLRLGGLPSSFHTHDNEALFSSLKTLCFYSDSESPVRFLEWGHKTPLVDFVAECPAFSTAEEVQRLFSAVAGGISHSSLTEFTFNNEFGALDTSDSASYLIRSSALRSLFCFVNLTSVSVSSAVGIDLDDTTVTDSDMARSWRHIEFLDLHSYYGTPAPRATLQCLEAFPKYCHHLTTLSLAFDATVIPTLQGDLYLESLEKFDAQASPIATVPPVARFIFSIFPSLQNIVTLPESLGGDVAWEGDLRPEVREYNRRWTEVARIYASLQNSG</sequence>
<evidence type="ECO:0000313" key="2">
    <source>
        <dbReference type="Proteomes" id="UP001215598"/>
    </source>
</evidence>
<keyword evidence="2" id="KW-1185">Reference proteome</keyword>
<comment type="caution">
    <text evidence="1">The sequence shown here is derived from an EMBL/GenBank/DDBJ whole genome shotgun (WGS) entry which is preliminary data.</text>
</comment>
<proteinExistence type="predicted"/>
<dbReference type="SUPFAM" id="SSF52047">
    <property type="entry name" value="RNI-like"/>
    <property type="match status" value="1"/>
</dbReference>
<reference evidence="1" key="1">
    <citation type="submission" date="2023-03" db="EMBL/GenBank/DDBJ databases">
        <title>Massive genome expansion in bonnet fungi (Mycena s.s.) driven by repeated elements and novel gene families across ecological guilds.</title>
        <authorList>
            <consortium name="Lawrence Berkeley National Laboratory"/>
            <person name="Harder C.B."/>
            <person name="Miyauchi S."/>
            <person name="Viragh M."/>
            <person name="Kuo A."/>
            <person name="Thoen E."/>
            <person name="Andreopoulos B."/>
            <person name="Lu D."/>
            <person name="Skrede I."/>
            <person name="Drula E."/>
            <person name="Henrissat B."/>
            <person name="Morin E."/>
            <person name="Kohler A."/>
            <person name="Barry K."/>
            <person name="LaButti K."/>
            <person name="Morin E."/>
            <person name="Salamov A."/>
            <person name="Lipzen A."/>
            <person name="Mereny Z."/>
            <person name="Hegedus B."/>
            <person name="Baldrian P."/>
            <person name="Stursova M."/>
            <person name="Weitz H."/>
            <person name="Taylor A."/>
            <person name="Grigoriev I.V."/>
            <person name="Nagy L.G."/>
            <person name="Martin F."/>
            <person name="Kauserud H."/>
        </authorList>
    </citation>
    <scope>NUCLEOTIDE SEQUENCE</scope>
    <source>
        <strain evidence="1">CBHHK182m</strain>
    </source>
</reference>
<organism evidence="1 2">
    <name type="scientific">Mycena metata</name>
    <dbReference type="NCBI Taxonomy" id="1033252"/>
    <lineage>
        <taxon>Eukaryota</taxon>
        <taxon>Fungi</taxon>
        <taxon>Dikarya</taxon>
        <taxon>Basidiomycota</taxon>
        <taxon>Agaricomycotina</taxon>
        <taxon>Agaricomycetes</taxon>
        <taxon>Agaricomycetidae</taxon>
        <taxon>Agaricales</taxon>
        <taxon>Marasmiineae</taxon>
        <taxon>Mycenaceae</taxon>
        <taxon>Mycena</taxon>
    </lineage>
</organism>
<dbReference type="InterPro" id="IPR032675">
    <property type="entry name" value="LRR_dom_sf"/>
</dbReference>
<dbReference type="EMBL" id="JARKIB010000120">
    <property type="protein sequence ID" value="KAJ7736670.1"/>
    <property type="molecule type" value="Genomic_DNA"/>
</dbReference>
<dbReference type="AlphaFoldDB" id="A0AAD7MYQ5"/>
<protein>
    <submittedName>
        <fullName evidence="1">Uncharacterized protein</fullName>
    </submittedName>
</protein>
<dbReference type="Gene3D" id="3.80.10.10">
    <property type="entry name" value="Ribonuclease Inhibitor"/>
    <property type="match status" value="1"/>
</dbReference>
<evidence type="ECO:0000313" key="1">
    <source>
        <dbReference type="EMBL" id="KAJ7736670.1"/>
    </source>
</evidence>
<name>A0AAD7MYQ5_9AGAR</name>
<accession>A0AAD7MYQ5</accession>
<dbReference type="Proteomes" id="UP001215598">
    <property type="component" value="Unassembled WGS sequence"/>
</dbReference>
<gene>
    <name evidence="1" type="ORF">B0H16DRAFT_1573476</name>
</gene>